<feature type="transmembrane region" description="Helical" evidence="8">
    <location>
        <begin position="181"/>
        <end position="198"/>
    </location>
</feature>
<evidence type="ECO:0000256" key="6">
    <source>
        <dbReference type="ARBA" id="ARBA00022989"/>
    </source>
</evidence>
<dbReference type="Proteomes" id="UP001056336">
    <property type="component" value="Chromosome"/>
</dbReference>
<sequence>MPDLSATDYVLSIAAGLVAGWVNSVAGGGSLILYPALVGAGLPTVDANVTNSVALWPGYAGNVVGLGPTLRENTDDLRRLAVPSIVGAVIGCVLLLITPSSTFDIVVPFLVIAASLLLAAQPSLTRRLGGEHVPRPGALLLSTGLGAVYGGYFGGGLGVILLATLGLTLGSGLRVANAVKGGLSLLINSVSVVVFAVFGPVHWVLVAAVAPATLVGGVVGGRFAARVDETVLRRLVVGFGLIVGLWLAYRAFR</sequence>
<name>A0ABY4QUC8_9ACTN</name>
<keyword evidence="7 8" id="KW-0472">Membrane</keyword>
<evidence type="ECO:0000313" key="10">
    <source>
        <dbReference type="Proteomes" id="UP001056336"/>
    </source>
</evidence>
<organism evidence="9 10">
    <name type="scientific">Jatrophihabitans telluris</name>
    <dbReference type="NCBI Taxonomy" id="2038343"/>
    <lineage>
        <taxon>Bacteria</taxon>
        <taxon>Bacillati</taxon>
        <taxon>Actinomycetota</taxon>
        <taxon>Actinomycetes</taxon>
        <taxon>Jatrophihabitantales</taxon>
        <taxon>Jatrophihabitantaceae</taxon>
        <taxon>Jatrophihabitans</taxon>
    </lineage>
</organism>
<evidence type="ECO:0000256" key="8">
    <source>
        <dbReference type="RuleBase" id="RU363041"/>
    </source>
</evidence>
<reference evidence="9" key="2">
    <citation type="submission" date="2022-05" db="EMBL/GenBank/DDBJ databases">
        <authorList>
            <person name="Kim J.-S."/>
            <person name="Lee K."/>
            <person name="Suh M."/>
            <person name="Eom M."/>
            <person name="Kim J.-S."/>
            <person name="Kim D.-S."/>
            <person name="Ko S.-H."/>
            <person name="Shin Y."/>
            <person name="Lee J.-S."/>
        </authorList>
    </citation>
    <scope>NUCLEOTIDE SEQUENCE</scope>
    <source>
        <strain evidence="9">N237</strain>
    </source>
</reference>
<proteinExistence type="inferred from homology"/>
<feature type="transmembrane region" description="Helical" evidence="8">
    <location>
        <begin position="204"/>
        <end position="224"/>
    </location>
</feature>
<keyword evidence="4 8" id="KW-1003">Cell membrane</keyword>
<keyword evidence="10" id="KW-1185">Reference proteome</keyword>
<keyword evidence="5 8" id="KW-0812">Transmembrane</keyword>
<dbReference type="PANTHER" id="PTHR30269:SF0">
    <property type="entry name" value="MEMBRANE TRANSPORTER PROTEIN YFCA-RELATED"/>
    <property type="match status" value="1"/>
</dbReference>
<reference evidence="9" key="1">
    <citation type="journal article" date="2018" name="Int. J. Syst. Evol. Microbiol.">
        <title>Jatrophihabitans telluris sp. nov., isolated from sediment soil of lava forest wetlands and the emended description of the genus Jatrophihabitans.</title>
        <authorList>
            <person name="Lee K.C."/>
            <person name="Suh M.K."/>
            <person name="Eom M.K."/>
            <person name="Kim K.K."/>
            <person name="Kim J.S."/>
            <person name="Kim D.S."/>
            <person name="Ko S.H."/>
            <person name="Shin Y.K."/>
            <person name="Lee J.S."/>
        </authorList>
    </citation>
    <scope>NUCLEOTIDE SEQUENCE</scope>
    <source>
        <strain evidence="9">N237</strain>
    </source>
</reference>
<accession>A0ABY4QUC8</accession>
<dbReference type="RefSeq" id="WP_249769788.1">
    <property type="nucleotide sequence ID" value="NZ_CP097332.1"/>
</dbReference>
<evidence type="ECO:0000313" key="9">
    <source>
        <dbReference type="EMBL" id="UQX87296.1"/>
    </source>
</evidence>
<keyword evidence="6 8" id="KW-1133">Transmembrane helix</keyword>
<evidence type="ECO:0000256" key="3">
    <source>
        <dbReference type="ARBA" id="ARBA00022448"/>
    </source>
</evidence>
<evidence type="ECO:0000256" key="7">
    <source>
        <dbReference type="ARBA" id="ARBA00023136"/>
    </source>
</evidence>
<dbReference type="EMBL" id="CP097332">
    <property type="protein sequence ID" value="UQX87296.1"/>
    <property type="molecule type" value="Genomic_DNA"/>
</dbReference>
<dbReference type="Pfam" id="PF01925">
    <property type="entry name" value="TauE"/>
    <property type="match status" value="1"/>
</dbReference>
<comment type="subcellular location">
    <subcellularLocation>
        <location evidence="1 8">Cell membrane</location>
        <topology evidence="1 8">Multi-pass membrane protein</topology>
    </subcellularLocation>
</comment>
<feature type="transmembrane region" description="Helical" evidence="8">
    <location>
        <begin position="80"/>
        <end position="98"/>
    </location>
</feature>
<evidence type="ECO:0000256" key="2">
    <source>
        <dbReference type="ARBA" id="ARBA00009142"/>
    </source>
</evidence>
<dbReference type="PANTHER" id="PTHR30269">
    <property type="entry name" value="TRANSMEMBRANE PROTEIN YFCA"/>
    <property type="match status" value="1"/>
</dbReference>
<protein>
    <recommendedName>
        <fullName evidence="8">Probable membrane transporter protein</fullName>
    </recommendedName>
</protein>
<keyword evidence="3" id="KW-0813">Transport</keyword>
<dbReference type="InterPro" id="IPR002781">
    <property type="entry name" value="TM_pro_TauE-like"/>
</dbReference>
<feature type="transmembrane region" description="Helical" evidence="8">
    <location>
        <begin position="231"/>
        <end position="249"/>
    </location>
</feature>
<gene>
    <name evidence="9" type="ORF">M6D93_13420</name>
</gene>
<evidence type="ECO:0000256" key="5">
    <source>
        <dbReference type="ARBA" id="ARBA00022692"/>
    </source>
</evidence>
<feature type="transmembrane region" description="Helical" evidence="8">
    <location>
        <begin position="144"/>
        <end position="169"/>
    </location>
</feature>
<comment type="similarity">
    <text evidence="2 8">Belongs to the 4-toluene sulfonate uptake permease (TSUP) (TC 2.A.102) family.</text>
</comment>
<feature type="transmembrane region" description="Helical" evidence="8">
    <location>
        <begin position="9"/>
        <end position="34"/>
    </location>
</feature>
<evidence type="ECO:0000256" key="1">
    <source>
        <dbReference type="ARBA" id="ARBA00004651"/>
    </source>
</evidence>
<dbReference type="InterPro" id="IPR052017">
    <property type="entry name" value="TSUP"/>
</dbReference>
<evidence type="ECO:0000256" key="4">
    <source>
        <dbReference type="ARBA" id="ARBA00022475"/>
    </source>
</evidence>